<evidence type="ECO:0000313" key="2">
    <source>
        <dbReference type="EMBL" id="CAG6396515.1"/>
    </source>
</evidence>
<reference evidence="2" key="1">
    <citation type="submission" date="2021-05" db="EMBL/GenBank/DDBJ databases">
        <authorList>
            <person name="Arsene-Ploetze F."/>
        </authorList>
    </citation>
    <scope>NUCLEOTIDE SEQUENCE</scope>
    <source>
        <strain evidence="2">DSM 42138</strain>
    </source>
</reference>
<comment type="caution">
    <text evidence="2">The sequence shown here is derived from an EMBL/GenBank/DDBJ whole genome shotgun (WGS) entry which is preliminary data.</text>
</comment>
<sequence length="61" mass="6804">MDNPLRAMHLAVRFPGLPLAVALLTFPPSWLTAQFSPGGRRAGHREGQRGLRHGRKKKEFA</sequence>
<protein>
    <submittedName>
        <fullName evidence="2">Uncharacterized protein</fullName>
    </submittedName>
</protein>
<feature type="compositionally biased region" description="Basic residues" evidence="1">
    <location>
        <begin position="50"/>
        <end position="61"/>
    </location>
</feature>
<proteinExistence type="predicted"/>
<dbReference type="Proteomes" id="UP001152519">
    <property type="component" value="Unassembled WGS sequence"/>
</dbReference>
<dbReference type="AlphaFoldDB" id="A0A9W4DUI0"/>
<dbReference type="EMBL" id="CAJSLV010000073">
    <property type="protein sequence ID" value="CAG6396515.1"/>
    <property type="molecule type" value="Genomic_DNA"/>
</dbReference>
<evidence type="ECO:0000256" key="1">
    <source>
        <dbReference type="SAM" id="MobiDB-lite"/>
    </source>
</evidence>
<keyword evidence="3" id="KW-1185">Reference proteome</keyword>
<organism evidence="2 3">
    <name type="scientific">Actinacidiphila cocklensis</name>
    <dbReference type="NCBI Taxonomy" id="887465"/>
    <lineage>
        <taxon>Bacteria</taxon>
        <taxon>Bacillati</taxon>
        <taxon>Actinomycetota</taxon>
        <taxon>Actinomycetes</taxon>
        <taxon>Kitasatosporales</taxon>
        <taxon>Streptomycetaceae</taxon>
        <taxon>Actinacidiphila</taxon>
    </lineage>
</organism>
<evidence type="ECO:0000313" key="3">
    <source>
        <dbReference type="Proteomes" id="UP001152519"/>
    </source>
</evidence>
<feature type="region of interest" description="Disordered" evidence="1">
    <location>
        <begin position="35"/>
        <end position="61"/>
    </location>
</feature>
<accession>A0A9W4DUI0</accession>
<name>A0A9W4DUI0_9ACTN</name>
<gene>
    <name evidence="2" type="ORF">SCOCK_420016</name>
</gene>